<sequence>MAQTTIDDAINGLNDDDVNIKMDSLEYLMNVNDEIAIDPLIEATTDDNTQVRFKAAGILGNFGDAAFDKLTDRFKNAEGKDKRFLAYALKEMGNSNAIPYFVDAIDDEDFGVRKMSVRALGELQAENELEVISKCLEDEDYGVCLAAIHALSDLATPEAIDLIKKARSTNDEKRFKSSCNKALKKAKKVADAKKEGKVISKVMPLSTIKGFEKTNPQKAIKEYEKYLDEGQDKDTPYKRLCILYRKSNDLENELRVIDRAIEVLSEKKPGKEKFFQKRREKLV</sequence>
<comment type="caution">
    <text evidence="1">The sequence shown here is derived from an EMBL/GenBank/DDBJ whole genome shotgun (WGS) entry which is preliminary data.</text>
</comment>
<reference evidence="1 2" key="1">
    <citation type="submission" date="2017-03" db="EMBL/GenBank/DDBJ databases">
        <title>Genome sequence of Methanobrevibacter wosei.</title>
        <authorList>
            <person name="Poehlein A."/>
            <person name="Seedorf H."/>
            <person name="Daniel R."/>
        </authorList>
    </citation>
    <scope>NUCLEOTIDE SEQUENCE [LARGE SCALE GENOMIC DNA]</scope>
    <source>
        <strain evidence="1 2">DSM 11979</strain>
    </source>
</reference>
<dbReference type="InterPro" id="IPR004155">
    <property type="entry name" value="PBS_lyase_HEAT"/>
</dbReference>
<keyword evidence="2" id="KW-1185">Reference proteome</keyword>
<dbReference type="SMART" id="SM00567">
    <property type="entry name" value="EZ_HEAT"/>
    <property type="match status" value="4"/>
</dbReference>
<dbReference type="EMBL" id="MZGU01000003">
    <property type="protein sequence ID" value="PWB86746.1"/>
    <property type="molecule type" value="Genomic_DNA"/>
</dbReference>
<gene>
    <name evidence="1" type="ORF">MBBWO_04600</name>
</gene>
<dbReference type="InterPro" id="IPR016024">
    <property type="entry name" value="ARM-type_fold"/>
</dbReference>
<dbReference type="RefSeq" id="WP_116669271.1">
    <property type="nucleotide sequence ID" value="NZ_CASEFK010000007.1"/>
</dbReference>
<dbReference type="Gene3D" id="1.25.10.10">
    <property type="entry name" value="Leucine-rich Repeat Variant"/>
    <property type="match status" value="1"/>
</dbReference>
<dbReference type="Pfam" id="PF13646">
    <property type="entry name" value="HEAT_2"/>
    <property type="match status" value="1"/>
</dbReference>
<dbReference type="AlphaFoldDB" id="A0A2U1S963"/>
<protein>
    <submittedName>
        <fullName evidence="1">HEAT repeat protein</fullName>
    </submittedName>
</protein>
<dbReference type="SUPFAM" id="SSF48371">
    <property type="entry name" value="ARM repeat"/>
    <property type="match status" value="1"/>
</dbReference>
<evidence type="ECO:0000313" key="1">
    <source>
        <dbReference type="EMBL" id="PWB86746.1"/>
    </source>
</evidence>
<dbReference type="PANTHER" id="PTHR12697">
    <property type="entry name" value="PBS LYASE HEAT-LIKE PROTEIN"/>
    <property type="match status" value="1"/>
</dbReference>
<dbReference type="GO" id="GO:0016491">
    <property type="term" value="F:oxidoreductase activity"/>
    <property type="evidence" value="ECO:0007669"/>
    <property type="project" value="TreeGrafter"/>
</dbReference>
<accession>A0A2U1S963</accession>
<proteinExistence type="predicted"/>
<evidence type="ECO:0000313" key="2">
    <source>
        <dbReference type="Proteomes" id="UP000245577"/>
    </source>
</evidence>
<dbReference type="InterPro" id="IPR011989">
    <property type="entry name" value="ARM-like"/>
</dbReference>
<dbReference type="Proteomes" id="UP000245577">
    <property type="component" value="Unassembled WGS sequence"/>
</dbReference>
<name>A0A2U1S963_9EURY</name>
<dbReference type="PANTHER" id="PTHR12697:SF38">
    <property type="entry name" value="PBS LYASE HEAT DOMAIN PROTEIN REPEAT-CONTAINING PROTEIN"/>
    <property type="match status" value="1"/>
</dbReference>
<dbReference type="OrthoDB" id="142930at2157"/>
<organism evidence="1 2">
    <name type="scientific">Methanobrevibacter woesei</name>
    <dbReference type="NCBI Taxonomy" id="190976"/>
    <lineage>
        <taxon>Archaea</taxon>
        <taxon>Methanobacteriati</taxon>
        <taxon>Methanobacteriota</taxon>
        <taxon>Methanomada group</taxon>
        <taxon>Methanobacteria</taxon>
        <taxon>Methanobacteriales</taxon>
        <taxon>Methanobacteriaceae</taxon>
        <taxon>Methanobrevibacter</taxon>
    </lineage>
</organism>